<dbReference type="EMBL" id="NHYE01000963">
    <property type="protein sequence ID" value="PPR01148.1"/>
    <property type="molecule type" value="Genomic_DNA"/>
</dbReference>
<comment type="caution">
    <text evidence="6">The sequence shown here is derived from an EMBL/GenBank/DDBJ whole genome shotgun (WGS) entry which is preliminary data.</text>
</comment>
<evidence type="ECO:0000256" key="1">
    <source>
        <dbReference type="ARBA" id="ARBA00004173"/>
    </source>
</evidence>
<dbReference type="PANTHER" id="PTHR28235">
    <property type="entry name" value="PROTEIN FYV4, MITOCHONDRIAL"/>
    <property type="match status" value="1"/>
</dbReference>
<keyword evidence="7" id="KW-1185">Reference proteome</keyword>
<evidence type="ECO:0000256" key="3">
    <source>
        <dbReference type="ARBA" id="ARBA00023128"/>
    </source>
</evidence>
<dbReference type="Pfam" id="PF09597">
    <property type="entry name" value="SAM_Ribosomal_mS41"/>
    <property type="match status" value="1"/>
</dbReference>
<keyword evidence="3" id="KW-0496">Mitochondrion</keyword>
<dbReference type="SMART" id="SM01238">
    <property type="entry name" value="IGR"/>
    <property type="match status" value="1"/>
</dbReference>
<dbReference type="Proteomes" id="UP000284706">
    <property type="component" value="Unassembled WGS sequence"/>
</dbReference>
<dbReference type="InParanoid" id="A0A409YDS3"/>
<accession>A0A409YDS3</accession>
<comment type="subcellular location">
    <subcellularLocation>
        <location evidence="1">Mitochondrion</location>
    </subcellularLocation>
</comment>
<evidence type="ECO:0000256" key="4">
    <source>
        <dbReference type="ARBA" id="ARBA00035129"/>
    </source>
</evidence>
<dbReference type="STRING" id="231916.A0A409YDS3"/>
<gene>
    <name evidence="6" type="ORF">CVT26_016050</name>
</gene>
<evidence type="ECO:0000313" key="7">
    <source>
        <dbReference type="Proteomes" id="UP000284706"/>
    </source>
</evidence>
<dbReference type="OrthoDB" id="18595at2759"/>
<organism evidence="6 7">
    <name type="scientific">Gymnopilus dilepis</name>
    <dbReference type="NCBI Taxonomy" id="231916"/>
    <lineage>
        <taxon>Eukaryota</taxon>
        <taxon>Fungi</taxon>
        <taxon>Dikarya</taxon>
        <taxon>Basidiomycota</taxon>
        <taxon>Agaricomycotina</taxon>
        <taxon>Agaricomycetes</taxon>
        <taxon>Agaricomycetidae</taxon>
        <taxon>Agaricales</taxon>
        <taxon>Agaricineae</taxon>
        <taxon>Hymenogastraceae</taxon>
        <taxon>Gymnopilus</taxon>
    </lineage>
</organism>
<dbReference type="InterPro" id="IPR039603">
    <property type="entry name" value="Ribosomal_mS41"/>
</dbReference>
<dbReference type="PANTHER" id="PTHR28235:SF1">
    <property type="entry name" value="SMALL RIBOSOMAL SUBUNIT PROTEIN MS41"/>
    <property type="match status" value="1"/>
</dbReference>
<name>A0A409YDS3_9AGAR</name>
<evidence type="ECO:0000259" key="5">
    <source>
        <dbReference type="SMART" id="SM01238"/>
    </source>
</evidence>
<dbReference type="GO" id="GO:0005739">
    <property type="term" value="C:mitochondrion"/>
    <property type="evidence" value="ECO:0007669"/>
    <property type="project" value="UniProtKB-SubCell"/>
</dbReference>
<dbReference type="AlphaFoldDB" id="A0A409YDS3"/>
<dbReference type="InterPro" id="IPR019083">
    <property type="entry name" value="SAM_Ribosomal_mS41"/>
</dbReference>
<evidence type="ECO:0000256" key="2">
    <source>
        <dbReference type="ARBA" id="ARBA00010492"/>
    </source>
</evidence>
<sequence length="156" mass="17551">MAATLLSLQRGLVPQVSRAVSLITRTLVNRHAQELPPPTRDSAIFQQGLRPHAKPAENIRTTEDFLKAIGRSFETKLDPTTPWEELWRFDGQALKKAGLAVRDRRYAGVVPSFDSGKGSPNPFASRYLLWCMAKYKLGFPIREFAHEPPPKKTIRG</sequence>
<comment type="similarity">
    <text evidence="2">Belongs to the mitochondrion-specific ribosomal protein mS41 family.</text>
</comment>
<protein>
    <recommendedName>
        <fullName evidence="4">Small ribosomal subunit protein mS41</fullName>
    </recommendedName>
</protein>
<evidence type="ECO:0000313" key="6">
    <source>
        <dbReference type="EMBL" id="PPR01148.1"/>
    </source>
</evidence>
<feature type="domain" description="Small ribosomal subunit protein mS41 SAM" evidence="5">
    <location>
        <begin position="62"/>
        <end position="138"/>
    </location>
</feature>
<reference evidence="6 7" key="1">
    <citation type="journal article" date="2018" name="Evol. Lett.">
        <title>Horizontal gene cluster transfer increased hallucinogenic mushroom diversity.</title>
        <authorList>
            <person name="Reynolds H.T."/>
            <person name="Vijayakumar V."/>
            <person name="Gluck-Thaler E."/>
            <person name="Korotkin H.B."/>
            <person name="Matheny P.B."/>
            <person name="Slot J.C."/>
        </authorList>
    </citation>
    <scope>NUCLEOTIDE SEQUENCE [LARGE SCALE GENOMIC DNA]</scope>
    <source>
        <strain evidence="6 7">SRW20</strain>
    </source>
</reference>
<proteinExistence type="inferred from homology"/>